<organism evidence="1 2">
    <name type="scientific">miscellaneous Crenarchaeota group-1 archaeon SG8-32-1</name>
    <dbReference type="NCBI Taxonomy" id="1685124"/>
    <lineage>
        <taxon>Archaea</taxon>
        <taxon>Candidatus Bathyarchaeota</taxon>
        <taxon>MCG-1</taxon>
    </lineage>
</organism>
<comment type="caution">
    <text evidence="1">The sequence shown here is derived from an EMBL/GenBank/DDBJ whole genome shotgun (WGS) entry which is preliminary data.</text>
</comment>
<gene>
    <name evidence="1" type="ORF">AC477_00125</name>
</gene>
<dbReference type="AlphaFoldDB" id="A0A0M0C2S6"/>
<protein>
    <submittedName>
        <fullName evidence="1">Uncharacterized protein</fullName>
    </submittedName>
</protein>
<sequence>MPQKRTVDEYTFYFVPDDTGKYIWKNVVGNVFRRKIGTMTDPLEKEVEPLYAISNVEDKKTGINLLVYEIFEDLRKEIDGDSSGN</sequence>
<evidence type="ECO:0000313" key="1">
    <source>
        <dbReference type="EMBL" id="KON34686.1"/>
    </source>
</evidence>
<evidence type="ECO:0000313" key="2">
    <source>
        <dbReference type="Proteomes" id="UP000037237"/>
    </source>
</evidence>
<accession>A0A0M0C2S6</accession>
<reference evidence="1 2" key="1">
    <citation type="submission" date="2015-06" db="EMBL/GenBank/DDBJ databases">
        <title>New insights into the roles of widespread benthic archaea in carbon and nitrogen cycling.</title>
        <authorList>
            <person name="Lazar C.S."/>
            <person name="Baker B.J."/>
            <person name="Seitz K.W."/>
            <person name="Hyde A.S."/>
            <person name="Dick G.J."/>
            <person name="Hinrichs K.-U."/>
            <person name="Teske A.P."/>
        </authorList>
    </citation>
    <scope>NUCLEOTIDE SEQUENCE [LARGE SCALE GENOMIC DNA]</scope>
    <source>
        <strain evidence="1">SG8-32-1</strain>
    </source>
</reference>
<name>A0A0M0C2S6_9ARCH</name>
<dbReference type="EMBL" id="LFWU01000001">
    <property type="protein sequence ID" value="KON34686.1"/>
    <property type="molecule type" value="Genomic_DNA"/>
</dbReference>
<proteinExistence type="predicted"/>
<dbReference type="Proteomes" id="UP000037237">
    <property type="component" value="Unassembled WGS sequence"/>
</dbReference>